<reference evidence="12" key="1">
    <citation type="journal article" date="2010" name="Nature">
        <title>The Amphimedon queenslandica genome and the evolution of animal complexity.</title>
        <authorList>
            <person name="Srivastava M."/>
            <person name="Simakov O."/>
            <person name="Chapman J."/>
            <person name="Fahey B."/>
            <person name="Gauthier M.E."/>
            <person name="Mitros T."/>
            <person name="Richards G.S."/>
            <person name="Conaco C."/>
            <person name="Dacre M."/>
            <person name="Hellsten U."/>
            <person name="Larroux C."/>
            <person name="Putnam N.H."/>
            <person name="Stanke M."/>
            <person name="Adamska M."/>
            <person name="Darling A."/>
            <person name="Degnan S.M."/>
            <person name="Oakley T.H."/>
            <person name="Plachetzki D.C."/>
            <person name="Zhai Y."/>
            <person name="Adamski M."/>
            <person name="Calcino A."/>
            <person name="Cummins S.F."/>
            <person name="Goodstein D.M."/>
            <person name="Harris C."/>
            <person name="Jackson D.J."/>
            <person name="Leys S.P."/>
            <person name="Shu S."/>
            <person name="Woodcroft B.J."/>
            <person name="Vervoort M."/>
            <person name="Kosik K.S."/>
            <person name="Manning G."/>
            <person name="Degnan B.M."/>
            <person name="Rokhsar D.S."/>
        </authorList>
    </citation>
    <scope>NUCLEOTIDE SEQUENCE [LARGE SCALE GENOMIC DNA]</scope>
</reference>
<reference evidence="11" key="2">
    <citation type="submission" date="2017-05" db="UniProtKB">
        <authorList>
            <consortium name="EnsemblMetazoa"/>
        </authorList>
    </citation>
    <scope>IDENTIFICATION</scope>
</reference>
<feature type="transmembrane region" description="Helical" evidence="9">
    <location>
        <begin position="230"/>
        <end position="251"/>
    </location>
</feature>
<feature type="transmembrane region" description="Helical" evidence="9">
    <location>
        <begin position="257"/>
        <end position="282"/>
    </location>
</feature>
<keyword evidence="5 9" id="KW-0472">Membrane</keyword>
<evidence type="ECO:0000259" key="10">
    <source>
        <dbReference type="PROSITE" id="PS50261"/>
    </source>
</evidence>
<dbReference type="EnsemblMetazoa" id="Aqu2.1.28302_001">
    <property type="protein sequence ID" value="Aqu2.1.28302_001"/>
    <property type="gene ID" value="Aqu2.1.28302"/>
</dbReference>
<keyword evidence="3 9" id="KW-1133">Transmembrane helix</keyword>
<dbReference type="Proteomes" id="UP000007879">
    <property type="component" value="Unassembled WGS sequence"/>
</dbReference>
<dbReference type="InterPro" id="IPR022340">
    <property type="entry name" value="GPCR_GCR1_put"/>
</dbReference>
<dbReference type="KEGG" id="aqu:105313223"/>
<evidence type="ECO:0000313" key="11">
    <source>
        <dbReference type="EnsemblMetazoa" id="Aqu2.1.28302_001"/>
    </source>
</evidence>
<dbReference type="GO" id="GO:0004930">
    <property type="term" value="F:G protein-coupled receptor activity"/>
    <property type="evidence" value="ECO:0007669"/>
    <property type="project" value="UniProtKB-KW"/>
</dbReference>
<dbReference type="eggNOG" id="ENOG502QTGV">
    <property type="taxonomic scope" value="Eukaryota"/>
</dbReference>
<dbReference type="Pfam" id="PF05462">
    <property type="entry name" value="Dicty_CAR"/>
    <property type="match status" value="1"/>
</dbReference>
<dbReference type="PROSITE" id="PS50261">
    <property type="entry name" value="G_PROTEIN_RECEP_F2_4"/>
    <property type="match status" value="1"/>
</dbReference>
<comment type="subcellular location">
    <subcellularLocation>
        <location evidence="1">Membrane</location>
        <topology evidence="1">Multi-pass membrane protein</topology>
    </subcellularLocation>
</comment>
<keyword evidence="12" id="KW-1185">Reference proteome</keyword>
<evidence type="ECO:0000256" key="4">
    <source>
        <dbReference type="ARBA" id="ARBA00023040"/>
    </source>
</evidence>
<accession>A0A1X7ULJ5</accession>
<dbReference type="OMA" id="FYSPDMT"/>
<evidence type="ECO:0000256" key="2">
    <source>
        <dbReference type="ARBA" id="ARBA00022692"/>
    </source>
</evidence>
<dbReference type="PANTHER" id="PTHR23112">
    <property type="entry name" value="G PROTEIN-COUPLED RECEPTOR 157-RELATED"/>
    <property type="match status" value="1"/>
</dbReference>
<evidence type="ECO:0000256" key="6">
    <source>
        <dbReference type="ARBA" id="ARBA00023170"/>
    </source>
</evidence>
<protein>
    <recommendedName>
        <fullName evidence="10">G-protein coupled receptors family 2 profile 2 domain-containing protein</fullName>
    </recommendedName>
</protein>
<dbReference type="GO" id="GO:0007189">
    <property type="term" value="P:adenylate cyclase-activating G protein-coupled receptor signaling pathway"/>
    <property type="evidence" value="ECO:0007669"/>
    <property type="project" value="TreeGrafter"/>
</dbReference>
<dbReference type="PRINTS" id="PR02000">
    <property type="entry name" value="GCR1PLANT"/>
</dbReference>
<evidence type="ECO:0000313" key="12">
    <source>
        <dbReference type="Proteomes" id="UP000007879"/>
    </source>
</evidence>
<dbReference type="InterPro" id="IPR017981">
    <property type="entry name" value="GPCR_2-like_7TM"/>
</dbReference>
<dbReference type="Gene3D" id="1.20.1070.10">
    <property type="entry name" value="Rhodopsin 7-helix transmembrane proteins"/>
    <property type="match status" value="1"/>
</dbReference>
<dbReference type="SUPFAM" id="SSF81321">
    <property type="entry name" value="Family A G protein-coupled receptor-like"/>
    <property type="match status" value="1"/>
</dbReference>
<dbReference type="STRING" id="400682.A0A1X7ULJ5"/>
<feature type="transmembrane region" description="Helical" evidence="9">
    <location>
        <begin position="54"/>
        <end position="71"/>
    </location>
</feature>
<dbReference type="InterPro" id="IPR022343">
    <property type="entry name" value="GCR1-cAMP_receptor"/>
</dbReference>
<feature type="transmembrane region" description="Helical" evidence="9">
    <location>
        <begin position="91"/>
        <end position="112"/>
    </location>
</feature>
<dbReference type="PANTHER" id="PTHR23112:SF43">
    <property type="entry name" value="CYCLIC AMP RECEPTOR-LIKE PROTEIN A"/>
    <property type="match status" value="1"/>
</dbReference>
<feature type="transmembrane region" description="Helical" evidence="9">
    <location>
        <begin position="177"/>
        <end position="197"/>
    </location>
</feature>
<feature type="transmembrane region" description="Helical" evidence="9">
    <location>
        <begin position="124"/>
        <end position="143"/>
    </location>
</feature>
<keyword evidence="7" id="KW-0807">Transducer</keyword>
<dbReference type="GO" id="GO:0005886">
    <property type="term" value="C:plasma membrane"/>
    <property type="evidence" value="ECO:0007669"/>
    <property type="project" value="TreeGrafter"/>
</dbReference>
<feature type="domain" description="G-protein coupled receptors family 2 profile 2" evidence="10">
    <location>
        <begin position="19"/>
        <end position="284"/>
    </location>
</feature>
<evidence type="ECO:0000256" key="5">
    <source>
        <dbReference type="ARBA" id="ARBA00023136"/>
    </source>
</evidence>
<keyword evidence="4" id="KW-0297">G-protein coupled receptor</keyword>
<organism evidence="11">
    <name type="scientific">Amphimedon queenslandica</name>
    <name type="common">Sponge</name>
    <dbReference type="NCBI Taxonomy" id="400682"/>
    <lineage>
        <taxon>Eukaryota</taxon>
        <taxon>Metazoa</taxon>
        <taxon>Porifera</taxon>
        <taxon>Demospongiae</taxon>
        <taxon>Heteroscleromorpha</taxon>
        <taxon>Haplosclerida</taxon>
        <taxon>Niphatidae</taxon>
        <taxon>Amphimedon</taxon>
    </lineage>
</organism>
<proteinExistence type="predicted"/>
<dbReference type="GO" id="GO:0007166">
    <property type="term" value="P:cell surface receptor signaling pathway"/>
    <property type="evidence" value="ECO:0007669"/>
    <property type="project" value="InterPro"/>
</dbReference>
<feature type="transmembrane region" description="Helical" evidence="9">
    <location>
        <begin position="20"/>
        <end position="42"/>
    </location>
</feature>
<keyword evidence="2 9" id="KW-0812">Transmembrane</keyword>
<dbReference type="PRINTS" id="PR02001">
    <property type="entry name" value="GCR1CAMPR"/>
</dbReference>
<dbReference type="AlphaFoldDB" id="A0A1X7ULJ5"/>
<evidence type="ECO:0000256" key="7">
    <source>
        <dbReference type="ARBA" id="ARBA00023224"/>
    </source>
</evidence>
<dbReference type="OrthoDB" id="100006at2759"/>
<evidence type="ECO:0000256" key="3">
    <source>
        <dbReference type="ARBA" id="ARBA00022989"/>
    </source>
</evidence>
<feature type="region of interest" description="Disordered" evidence="8">
    <location>
        <begin position="322"/>
        <end position="349"/>
    </location>
</feature>
<keyword evidence="6" id="KW-0675">Receptor</keyword>
<evidence type="ECO:0000256" key="1">
    <source>
        <dbReference type="ARBA" id="ARBA00004141"/>
    </source>
</evidence>
<sequence length="349" mass="40601">MVNFPCPLFPNNTGYELSVVDIRVSVSCFSLLGSIFVIGLIWLFKKYKFFTQRLILYLSIASLISSIAYILGRFDYGSDNKQHLCIFTGFLLLYSDWSVLLSTIGVTANLFFKVTCERLSNKYEFIYVMLSFGVPVLFIWIPFTFDAYGPSGAWCWIRNKNVTDCTPFIKGKIIQLLVWYIPLYALILFLFIVYVYIAARVSYRVRTWQGLYDPQVQRQRILMREEIKPLMWYPLIYFLVQLFPFINRIVYNVTDNAYIGLFVLHVLTSPLTGVLIAFAYALDKETLKRLNWNSIKASLRFRSTSKIVTAYSAEETFEEELEATPRSTYFSESSEGEDENKRLVSTRID</sequence>
<evidence type="ECO:0000256" key="9">
    <source>
        <dbReference type="SAM" id="Phobius"/>
    </source>
</evidence>
<gene>
    <name evidence="11" type="primary">105313223</name>
</gene>
<dbReference type="EnsemblMetazoa" id="XM_011406466.2">
    <property type="protein sequence ID" value="XP_011404768.2"/>
    <property type="gene ID" value="LOC105313223"/>
</dbReference>
<name>A0A1X7ULJ5_AMPQE</name>
<dbReference type="InParanoid" id="A0A1X7ULJ5"/>
<evidence type="ECO:0000256" key="8">
    <source>
        <dbReference type="SAM" id="MobiDB-lite"/>
    </source>
</evidence>